<evidence type="ECO:0000256" key="17">
    <source>
        <dbReference type="SAM" id="MobiDB-lite"/>
    </source>
</evidence>
<dbReference type="Proteomes" id="UP000286997">
    <property type="component" value="Unassembled WGS sequence"/>
</dbReference>
<dbReference type="Pfam" id="PF01590">
    <property type="entry name" value="GAF"/>
    <property type="match status" value="1"/>
</dbReference>
<accession>A0A3S2YMJ3</accession>
<organism evidence="19 20">
    <name type="scientific">Methylobacterium oryzihabitans</name>
    <dbReference type="NCBI Taxonomy" id="2499852"/>
    <lineage>
        <taxon>Bacteria</taxon>
        <taxon>Pseudomonadati</taxon>
        <taxon>Pseudomonadota</taxon>
        <taxon>Alphaproteobacteria</taxon>
        <taxon>Hyphomicrobiales</taxon>
        <taxon>Methylobacteriaceae</taxon>
        <taxon>Methylobacterium</taxon>
    </lineage>
</organism>
<dbReference type="InterPro" id="IPR003018">
    <property type="entry name" value="GAF"/>
</dbReference>
<dbReference type="InterPro" id="IPR036890">
    <property type="entry name" value="HATPase_C_sf"/>
</dbReference>
<feature type="domain" description="PAC" evidence="18">
    <location>
        <begin position="235"/>
        <end position="287"/>
    </location>
</feature>
<dbReference type="Pfam" id="PF08447">
    <property type="entry name" value="PAS_3"/>
    <property type="match status" value="1"/>
</dbReference>
<evidence type="ECO:0000256" key="1">
    <source>
        <dbReference type="ARBA" id="ARBA00000085"/>
    </source>
</evidence>
<evidence type="ECO:0000256" key="13">
    <source>
        <dbReference type="ARBA" id="ARBA00022840"/>
    </source>
</evidence>
<dbReference type="CDD" id="cd00130">
    <property type="entry name" value="PAS"/>
    <property type="match status" value="1"/>
</dbReference>
<protein>
    <recommendedName>
        <fullName evidence="3">Blue-light-activated histidine kinase</fullName>
        <ecNumber evidence="2">2.7.13.3</ecNumber>
    </recommendedName>
</protein>
<keyword evidence="14" id="KW-0157">Chromophore</keyword>
<comment type="catalytic activity">
    <reaction evidence="1">
        <text>ATP + protein L-histidine = ADP + protein N-phospho-L-histidine.</text>
        <dbReference type="EC" id="2.7.13.3"/>
    </reaction>
</comment>
<dbReference type="PANTHER" id="PTHR41523">
    <property type="entry name" value="TWO-COMPONENT SYSTEM SENSOR PROTEIN"/>
    <property type="match status" value="1"/>
</dbReference>
<dbReference type="InterPro" id="IPR035965">
    <property type="entry name" value="PAS-like_dom_sf"/>
</dbReference>
<dbReference type="SMART" id="SM00911">
    <property type="entry name" value="HWE_HK"/>
    <property type="match status" value="1"/>
</dbReference>
<feature type="region of interest" description="Disordered" evidence="17">
    <location>
        <begin position="1"/>
        <end position="84"/>
    </location>
</feature>
<evidence type="ECO:0000256" key="2">
    <source>
        <dbReference type="ARBA" id="ARBA00012438"/>
    </source>
</evidence>
<keyword evidence="10" id="KW-0677">Repeat</keyword>
<dbReference type="SMART" id="SM00065">
    <property type="entry name" value="GAF"/>
    <property type="match status" value="1"/>
</dbReference>
<keyword evidence="5" id="KW-0597">Phosphoprotein</keyword>
<evidence type="ECO:0000256" key="6">
    <source>
        <dbReference type="ARBA" id="ARBA00022606"/>
    </source>
</evidence>
<evidence type="ECO:0000256" key="5">
    <source>
        <dbReference type="ARBA" id="ARBA00022553"/>
    </source>
</evidence>
<dbReference type="InterPro" id="IPR001610">
    <property type="entry name" value="PAC"/>
</dbReference>
<evidence type="ECO:0000313" key="19">
    <source>
        <dbReference type="EMBL" id="RVU14525.1"/>
    </source>
</evidence>
<keyword evidence="11" id="KW-0547">Nucleotide-binding</keyword>
<dbReference type="Gene3D" id="3.30.565.10">
    <property type="entry name" value="Histidine kinase-like ATPase, C-terminal domain"/>
    <property type="match status" value="1"/>
</dbReference>
<evidence type="ECO:0000256" key="12">
    <source>
        <dbReference type="ARBA" id="ARBA00022777"/>
    </source>
</evidence>
<dbReference type="GO" id="GO:0005524">
    <property type="term" value="F:ATP binding"/>
    <property type="evidence" value="ECO:0007669"/>
    <property type="project" value="UniProtKB-KW"/>
</dbReference>
<keyword evidence="12" id="KW-0418">Kinase</keyword>
<keyword evidence="16" id="KW-0675">Receptor</keyword>
<dbReference type="Gene3D" id="2.10.70.100">
    <property type="match status" value="1"/>
</dbReference>
<evidence type="ECO:0000256" key="10">
    <source>
        <dbReference type="ARBA" id="ARBA00022737"/>
    </source>
</evidence>
<evidence type="ECO:0000256" key="9">
    <source>
        <dbReference type="ARBA" id="ARBA00022679"/>
    </source>
</evidence>
<gene>
    <name evidence="19" type="ORF">EOE48_22560</name>
</gene>
<feature type="compositionally biased region" description="Basic and acidic residues" evidence="17">
    <location>
        <begin position="43"/>
        <end position="54"/>
    </location>
</feature>
<keyword evidence="4" id="KW-0600">Photoreceptor protein</keyword>
<reference evidence="19 20" key="1">
    <citation type="submission" date="2019-01" db="EMBL/GenBank/DDBJ databases">
        <authorList>
            <person name="Chen W.-M."/>
        </authorList>
    </citation>
    <scope>NUCLEOTIDE SEQUENCE [LARGE SCALE GENOMIC DNA]</scope>
    <source>
        <strain evidence="19 20">TER-1</strain>
    </source>
</reference>
<evidence type="ECO:0000256" key="8">
    <source>
        <dbReference type="ARBA" id="ARBA00022643"/>
    </source>
</evidence>
<keyword evidence="7" id="KW-0285">Flavoprotein</keyword>
<keyword evidence="8" id="KW-0288">FMN</keyword>
<dbReference type="InterPro" id="IPR029016">
    <property type="entry name" value="GAF-like_dom_sf"/>
</dbReference>
<evidence type="ECO:0000256" key="16">
    <source>
        <dbReference type="ARBA" id="ARBA00023170"/>
    </source>
</evidence>
<keyword evidence="9" id="KW-0808">Transferase</keyword>
<dbReference type="AlphaFoldDB" id="A0A3S2YMJ3"/>
<keyword evidence="20" id="KW-1185">Reference proteome</keyword>
<keyword evidence="6" id="KW-0716">Sensory transduction</keyword>
<dbReference type="Pfam" id="PF07536">
    <property type="entry name" value="HWE_HK"/>
    <property type="match status" value="1"/>
</dbReference>
<keyword evidence="13" id="KW-0067">ATP-binding</keyword>
<dbReference type="GO" id="GO:0009881">
    <property type="term" value="F:photoreceptor activity"/>
    <property type="evidence" value="ECO:0007669"/>
    <property type="project" value="UniProtKB-KW"/>
</dbReference>
<dbReference type="Gene3D" id="3.30.450.40">
    <property type="match status" value="1"/>
</dbReference>
<sequence>MPSGRSGADRVSGRSRPNPGHQPARRFSGAGFRMAKRSRRDRRAIDRKPDDRGRTPHRLGRLSCPRATRDGTIPGSQEEPGVSGAITLPSYEDLAAENARLREALGRAGHDAQQAEARSTRRESAARADTRLIRADLAVSERLVADLRAAQAAARISEERLALAFEASGSLGWWDWDIPADRLYAGPVFARMFGVDPALAAAGVPLAAFEAGIHPDDRGRIGERIRQVVAAAADFDEEYRLQHADGTVSWIHARGRCYHDEAGRPLRYPGVALDVTAAKRGERRRDALMALGDRLRDLGEVGPIAHAGAEVMAQALDAGRAGFGLVDQTHGTVVVQPDWCRPGMVSVAGPHRFRDYGSFVDDLARGELVVVGDAGTDPRTDAAALRGIGVRALVNVPIVERGRLVAVVFVHDDRPQRWDPGDLRFIRTVADRIQAAVARARAEERQSVLNHELSHRLKNTLALVQSVAAQTLRNAPTLAEAGAALATRLVALGKAHDILLSGDIAGADVAALVAGALALHDGGPGRFRLDGPALEIGPSAALSLALILHELATNAAKYGALSVPHGTVTVSWAVGPAPDPAFRLTWTEAGGPPVAPPRRKGFGSRLIGRGLAGGGVALRYPPEGVVCTLTAPLAGLRSET</sequence>
<evidence type="ECO:0000256" key="3">
    <source>
        <dbReference type="ARBA" id="ARBA00021740"/>
    </source>
</evidence>
<dbReference type="Gene3D" id="3.30.450.20">
    <property type="entry name" value="PAS domain"/>
    <property type="match status" value="1"/>
</dbReference>
<dbReference type="PROSITE" id="PS50113">
    <property type="entry name" value="PAC"/>
    <property type="match status" value="1"/>
</dbReference>
<dbReference type="GO" id="GO:0004673">
    <property type="term" value="F:protein histidine kinase activity"/>
    <property type="evidence" value="ECO:0007669"/>
    <property type="project" value="UniProtKB-EC"/>
</dbReference>
<dbReference type="PANTHER" id="PTHR41523:SF7">
    <property type="entry name" value="HISTIDINE KINASE"/>
    <property type="match status" value="1"/>
</dbReference>
<evidence type="ECO:0000256" key="7">
    <source>
        <dbReference type="ARBA" id="ARBA00022630"/>
    </source>
</evidence>
<dbReference type="SUPFAM" id="SSF55785">
    <property type="entry name" value="PYP-like sensor domain (PAS domain)"/>
    <property type="match status" value="1"/>
</dbReference>
<dbReference type="SMART" id="SM00086">
    <property type="entry name" value="PAC"/>
    <property type="match status" value="1"/>
</dbReference>
<dbReference type="EMBL" id="SACP01000029">
    <property type="protein sequence ID" value="RVU14525.1"/>
    <property type="molecule type" value="Genomic_DNA"/>
</dbReference>
<evidence type="ECO:0000256" key="4">
    <source>
        <dbReference type="ARBA" id="ARBA00022543"/>
    </source>
</evidence>
<evidence type="ECO:0000256" key="15">
    <source>
        <dbReference type="ARBA" id="ARBA00023026"/>
    </source>
</evidence>
<evidence type="ECO:0000256" key="11">
    <source>
        <dbReference type="ARBA" id="ARBA00022741"/>
    </source>
</evidence>
<proteinExistence type="predicted"/>
<evidence type="ECO:0000259" key="18">
    <source>
        <dbReference type="PROSITE" id="PS50113"/>
    </source>
</evidence>
<comment type="caution">
    <text evidence="19">The sequence shown here is derived from an EMBL/GenBank/DDBJ whole genome shotgun (WGS) entry which is preliminary data.</text>
</comment>
<dbReference type="InterPro" id="IPR000014">
    <property type="entry name" value="PAS"/>
</dbReference>
<evidence type="ECO:0000256" key="14">
    <source>
        <dbReference type="ARBA" id="ARBA00022991"/>
    </source>
</evidence>
<evidence type="ECO:0000313" key="20">
    <source>
        <dbReference type="Proteomes" id="UP000286997"/>
    </source>
</evidence>
<dbReference type="InterPro" id="IPR000700">
    <property type="entry name" value="PAS-assoc_C"/>
</dbReference>
<dbReference type="EC" id="2.7.13.3" evidence="2"/>
<dbReference type="InterPro" id="IPR013655">
    <property type="entry name" value="PAS_fold_3"/>
</dbReference>
<keyword evidence="15" id="KW-0843">Virulence</keyword>
<dbReference type="OrthoDB" id="341208at2"/>
<dbReference type="InterPro" id="IPR011102">
    <property type="entry name" value="Sig_transdc_His_kinase_HWE"/>
</dbReference>
<name>A0A3S2YMJ3_9HYPH</name>
<dbReference type="SUPFAM" id="SSF55781">
    <property type="entry name" value="GAF domain-like"/>
    <property type="match status" value="1"/>
</dbReference>
<dbReference type="NCBIfam" id="TIGR00229">
    <property type="entry name" value="sensory_box"/>
    <property type="match status" value="1"/>
</dbReference>